<accession>A0A6C0BWB3</accession>
<proteinExistence type="predicted"/>
<protein>
    <submittedName>
        <fullName evidence="1">Uncharacterized protein</fullName>
    </submittedName>
</protein>
<reference evidence="1" key="1">
    <citation type="journal article" date="2020" name="Nature">
        <title>Giant virus diversity and host interactions through global metagenomics.</title>
        <authorList>
            <person name="Schulz F."/>
            <person name="Roux S."/>
            <person name="Paez-Espino D."/>
            <person name="Jungbluth S."/>
            <person name="Walsh D.A."/>
            <person name="Denef V.J."/>
            <person name="McMahon K.D."/>
            <person name="Konstantinidis K.T."/>
            <person name="Eloe-Fadrosh E.A."/>
            <person name="Kyrpides N.C."/>
            <person name="Woyke T."/>
        </authorList>
    </citation>
    <scope>NUCLEOTIDE SEQUENCE</scope>
    <source>
        <strain evidence="1">GVMAG-M-3300018868-6</strain>
    </source>
</reference>
<name>A0A6C0BWB3_9ZZZZ</name>
<dbReference type="EMBL" id="MN739253">
    <property type="protein sequence ID" value="QHS95553.1"/>
    <property type="molecule type" value="Genomic_DNA"/>
</dbReference>
<evidence type="ECO:0000313" key="1">
    <source>
        <dbReference type="EMBL" id="QHS95553.1"/>
    </source>
</evidence>
<sequence length="175" mass="19516">MLAFAGIIGYVSISAYYRNHSARKVLSKADTRGYNNVLVIYKSHWLCPNLEATVIGFKDNYISDSTKNKLINDALNPADTIDGLRQFKPDSILEKTAFSLIDGKQVVGDGTIIYKERNWVLPAIVPGGFSVLKYKRSPTTNKFDWNGSVRTWNNVIITANGTNNTLTNPFTQPPQ</sequence>
<dbReference type="AlphaFoldDB" id="A0A6C0BWB3"/>
<organism evidence="1">
    <name type="scientific">viral metagenome</name>
    <dbReference type="NCBI Taxonomy" id="1070528"/>
    <lineage>
        <taxon>unclassified sequences</taxon>
        <taxon>metagenomes</taxon>
        <taxon>organismal metagenomes</taxon>
    </lineage>
</organism>